<accession>A0A1H7JE57</accession>
<gene>
    <name evidence="1" type="ORF">SAMN02910377_01663</name>
</gene>
<name>A0A1H7JE57_9FIRM</name>
<dbReference type="AlphaFoldDB" id="A0A1H7JE57"/>
<keyword evidence="2" id="KW-1185">Reference proteome</keyword>
<sequence>MAISPIMGIGSYGNVASVQPMNYAVDNDADFSDVYNTESTKQSGVVNGASPVQYPNAQVQDVDDQAIQIDPLERQKKTLQVSNEFNNIAMQFSSNNTSYSMKGVGASYGMAGSRFDAYA</sequence>
<evidence type="ECO:0000313" key="1">
    <source>
        <dbReference type="EMBL" id="SEK72816.1"/>
    </source>
</evidence>
<reference evidence="2" key="1">
    <citation type="submission" date="2016-10" db="EMBL/GenBank/DDBJ databases">
        <authorList>
            <person name="Varghese N."/>
        </authorList>
    </citation>
    <scope>NUCLEOTIDE SEQUENCE [LARGE SCALE GENOMIC DNA]</scope>
    <source>
        <strain evidence="2">ACV-9</strain>
    </source>
</reference>
<dbReference type="EMBL" id="FNZX01000009">
    <property type="protein sequence ID" value="SEK72816.1"/>
    <property type="molecule type" value="Genomic_DNA"/>
</dbReference>
<evidence type="ECO:0000313" key="2">
    <source>
        <dbReference type="Proteomes" id="UP000182321"/>
    </source>
</evidence>
<organism evidence="1 2">
    <name type="scientific">Pseudobutyrivibrio ruminis</name>
    <dbReference type="NCBI Taxonomy" id="46206"/>
    <lineage>
        <taxon>Bacteria</taxon>
        <taxon>Bacillati</taxon>
        <taxon>Bacillota</taxon>
        <taxon>Clostridia</taxon>
        <taxon>Lachnospirales</taxon>
        <taxon>Lachnospiraceae</taxon>
        <taxon>Pseudobutyrivibrio</taxon>
    </lineage>
</organism>
<dbReference type="Proteomes" id="UP000182321">
    <property type="component" value="Unassembled WGS sequence"/>
</dbReference>
<dbReference type="RefSeq" id="WP_044936351.1">
    <property type="nucleotide sequence ID" value="NZ_FNZX01000009.1"/>
</dbReference>
<protein>
    <submittedName>
        <fullName evidence="1">Uncharacterized protein</fullName>
    </submittedName>
</protein>
<proteinExistence type="predicted"/>